<keyword evidence="3" id="KW-0812">Transmembrane</keyword>
<dbReference type="InterPro" id="IPR018011">
    <property type="entry name" value="Carb_sulfotrans_8-10"/>
</dbReference>
<organism evidence="8">
    <name type="scientific">marine sediment metagenome</name>
    <dbReference type="NCBI Taxonomy" id="412755"/>
    <lineage>
        <taxon>unclassified sequences</taxon>
        <taxon>metagenomes</taxon>
        <taxon>ecological metagenomes</taxon>
    </lineage>
</organism>
<dbReference type="InterPro" id="IPR005331">
    <property type="entry name" value="Sulfotransferase"/>
</dbReference>
<proteinExistence type="predicted"/>
<evidence type="ECO:0000256" key="4">
    <source>
        <dbReference type="ARBA" id="ARBA00022989"/>
    </source>
</evidence>
<keyword evidence="4" id="KW-1133">Transmembrane helix</keyword>
<dbReference type="GO" id="GO:0000139">
    <property type="term" value="C:Golgi membrane"/>
    <property type="evidence" value="ECO:0007669"/>
    <property type="project" value="UniProtKB-SubCell"/>
</dbReference>
<sequence length="207" mass="24563">MAEKLSKHCWSTPKCGISTAERHFRFSKPVNYVFIIVRNPYHRMVSFYNNKIIYAGVSPYELDRQTYEKPVVIPHLNAGNTHMSFRQFIELVGKIEVLLADRHLLPQYAGVESMKFDYVVRCESYAKDVKSVCDVLELDYEKYAKLNVNHFPRTDISDFAADQPALWFHEHGIPRRYDVFYDDALEEIVWNQYQKDFELFGYERRDI</sequence>
<dbReference type="PANTHER" id="PTHR12137:SF54">
    <property type="entry name" value="CARBOHYDRATE SULFOTRANSFERASE"/>
    <property type="match status" value="1"/>
</dbReference>
<dbReference type="Pfam" id="PF03567">
    <property type="entry name" value="Sulfotransfer_2"/>
    <property type="match status" value="1"/>
</dbReference>
<dbReference type="AlphaFoldDB" id="A0A0F9Q1H6"/>
<evidence type="ECO:0000256" key="1">
    <source>
        <dbReference type="ARBA" id="ARBA00004323"/>
    </source>
</evidence>
<reference evidence="8" key="1">
    <citation type="journal article" date="2015" name="Nature">
        <title>Complex archaea that bridge the gap between prokaryotes and eukaryotes.</title>
        <authorList>
            <person name="Spang A."/>
            <person name="Saw J.H."/>
            <person name="Jorgensen S.L."/>
            <person name="Zaremba-Niedzwiedzka K."/>
            <person name="Martijn J."/>
            <person name="Lind A.E."/>
            <person name="van Eijk R."/>
            <person name="Schleper C."/>
            <person name="Guy L."/>
            <person name="Ettema T.J."/>
        </authorList>
    </citation>
    <scope>NUCLEOTIDE SEQUENCE</scope>
</reference>
<dbReference type="SUPFAM" id="SSF52540">
    <property type="entry name" value="P-loop containing nucleoside triphosphate hydrolases"/>
    <property type="match status" value="1"/>
</dbReference>
<evidence type="ECO:0000256" key="5">
    <source>
        <dbReference type="ARBA" id="ARBA00023034"/>
    </source>
</evidence>
<comment type="subcellular location">
    <subcellularLocation>
        <location evidence="1">Golgi apparatus membrane</location>
        <topology evidence="1">Single-pass type II membrane protein</topology>
    </subcellularLocation>
</comment>
<keyword evidence="2" id="KW-0808">Transferase</keyword>
<accession>A0A0F9Q1H6</accession>
<keyword evidence="6" id="KW-0472">Membrane</keyword>
<evidence type="ECO:0000256" key="6">
    <source>
        <dbReference type="ARBA" id="ARBA00023136"/>
    </source>
</evidence>
<name>A0A0F9Q1H6_9ZZZZ</name>
<gene>
    <name evidence="8" type="ORF">LCGC14_1070060</name>
</gene>
<evidence type="ECO:0000256" key="3">
    <source>
        <dbReference type="ARBA" id="ARBA00022692"/>
    </source>
</evidence>
<keyword evidence="7" id="KW-0325">Glycoprotein</keyword>
<keyword evidence="5" id="KW-0333">Golgi apparatus</keyword>
<evidence type="ECO:0000256" key="7">
    <source>
        <dbReference type="ARBA" id="ARBA00023180"/>
    </source>
</evidence>
<evidence type="ECO:0000256" key="2">
    <source>
        <dbReference type="ARBA" id="ARBA00022679"/>
    </source>
</evidence>
<dbReference type="GO" id="GO:0016051">
    <property type="term" value="P:carbohydrate biosynthetic process"/>
    <property type="evidence" value="ECO:0007669"/>
    <property type="project" value="InterPro"/>
</dbReference>
<dbReference type="InterPro" id="IPR027417">
    <property type="entry name" value="P-loop_NTPase"/>
</dbReference>
<comment type="caution">
    <text evidence="8">The sequence shown here is derived from an EMBL/GenBank/DDBJ whole genome shotgun (WGS) entry which is preliminary data.</text>
</comment>
<dbReference type="GO" id="GO:0008146">
    <property type="term" value="F:sulfotransferase activity"/>
    <property type="evidence" value="ECO:0007669"/>
    <property type="project" value="InterPro"/>
</dbReference>
<evidence type="ECO:0000313" key="8">
    <source>
        <dbReference type="EMBL" id="KKN07146.1"/>
    </source>
</evidence>
<evidence type="ECO:0008006" key="9">
    <source>
        <dbReference type="Google" id="ProtNLM"/>
    </source>
</evidence>
<protein>
    <recommendedName>
        <fullName evidence="9">Sulfotransferase domain-containing protein</fullName>
    </recommendedName>
</protein>
<dbReference type="EMBL" id="LAZR01004602">
    <property type="protein sequence ID" value="KKN07146.1"/>
    <property type="molecule type" value="Genomic_DNA"/>
</dbReference>
<dbReference type="PANTHER" id="PTHR12137">
    <property type="entry name" value="CARBOHYDRATE SULFOTRANSFERASE"/>
    <property type="match status" value="1"/>
</dbReference>